<keyword evidence="11" id="KW-1185">Reference proteome</keyword>
<dbReference type="InterPro" id="IPR036412">
    <property type="entry name" value="HAD-like_sf"/>
</dbReference>
<dbReference type="GO" id="GO:0016791">
    <property type="term" value="F:phosphatase activity"/>
    <property type="evidence" value="ECO:0007669"/>
    <property type="project" value="InterPro"/>
</dbReference>
<keyword evidence="4 7" id="KW-0378">Hydrolase</keyword>
<evidence type="ECO:0000313" key="10">
    <source>
        <dbReference type="EMBL" id="MCG5075115.1"/>
    </source>
</evidence>
<dbReference type="EMBL" id="JAKLJA010000013">
    <property type="protein sequence ID" value="MCG5075115.1"/>
    <property type="molecule type" value="Genomic_DNA"/>
</dbReference>
<feature type="binding site" evidence="9">
    <location>
        <position position="99"/>
    </location>
    <ligand>
        <name>Zn(2+)</name>
        <dbReference type="ChEBI" id="CHEBI:29105"/>
    </ligand>
</feature>
<sequence>MQARSRHPLRPAVFLDKDGPLLENVPYNVDPKDMRFAPGAAEALALLGRTRLRLIVVSNQRGVALGHFPRAALLRVETHLRRMFAECGATLDAAYWCPHDPEGSVAPYACRCDCHKPEPGLLLRASSEYRIDLEHSWMVGDILDDVEAGNRAGCRAILADCGNENQWHSAPERQPYAIVANLHQAAQIIVERHAVETRHARHACYAQAVRP</sequence>
<evidence type="ECO:0000256" key="8">
    <source>
        <dbReference type="PIRSR" id="PIRSR004682-1"/>
    </source>
</evidence>
<dbReference type="PANTHER" id="PTHR42891:SF1">
    <property type="entry name" value="D-GLYCERO-BETA-D-MANNO-HEPTOSE-1,7-BISPHOSPHATE 7-PHOSPHATASE"/>
    <property type="match status" value="1"/>
</dbReference>
<dbReference type="SUPFAM" id="SSF56784">
    <property type="entry name" value="HAD-like"/>
    <property type="match status" value="1"/>
</dbReference>
<feature type="binding site" evidence="9">
    <location>
        <position position="97"/>
    </location>
    <ligand>
        <name>Zn(2+)</name>
        <dbReference type="ChEBI" id="CHEBI:29105"/>
    </ligand>
</feature>
<dbReference type="EC" id="3.1.3.-" evidence="7"/>
<dbReference type="Gene3D" id="3.40.50.1000">
    <property type="entry name" value="HAD superfamily/HAD-like"/>
    <property type="match status" value="1"/>
</dbReference>
<keyword evidence="5 7" id="KW-0119">Carbohydrate metabolism</keyword>
<keyword evidence="2 7" id="KW-0963">Cytoplasm</keyword>
<dbReference type="PIRSF" id="PIRSF004682">
    <property type="entry name" value="GmhB"/>
    <property type="match status" value="1"/>
</dbReference>
<evidence type="ECO:0000256" key="1">
    <source>
        <dbReference type="ARBA" id="ARBA00004496"/>
    </source>
</evidence>
<evidence type="ECO:0000256" key="4">
    <source>
        <dbReference type="ARBA" id="ARBA00022801"/>
    </source>
</evidence>
<dbReference type="InterPro" id="IPR006549">
    <property type="entry name" value="HAD-SF_hydro_IIIA"/>
</dbReference>
<comment type="cofactor">
    <cofactor evidence="9">
        <name>Zn(2+)</name>
        <dbReference type="ChEBI" id="CHEBI:29105"/>
    </cofactor>
</comment>
<dbReference type="Pfam" id="PF13242">
    <property type="entry name" value="Hydrolase_like"/>
    <property type="match status" value="1"/>
</dbReference>
<comment type="cofactor">
    <cofactor evidence="9">
        <name>Mg(2+)</name>
        <dbReference type="ChEBI" id="CHEBI:18420"/>
    </cofactor>
</comment>
<dbReference type="NCBIfam" id="TIGR01656">
    <property type="entry name" value="Histidinol-ppas"/>
    <property type="match status" value="1"/>
</dbReference>
<accession>A0A9X1UG67</accession>
<reference evidence="10" key="1">
    <citation type="submission" date="2022-01" db="EMBL/GenBank/DDBJ databases">
        <title>Genome sequence and assembly of Parabukholderia sp. RG36.</title>
        <authorList>
            <person name="Chhetri G."/>
        </authorList>
    </citation>
    <scope>NUCLEOTIDE SEQUENCE</scope>
    <source>
        <strain evidence="10">RG36</strain>
    </source>
</reference>
<evidence type="ECO:0000256" key="9">
    <source>
        <dbReference type="PIRSR" id="PIRSR004682-4"/>
    </source>
</evidence>
<feature type="binding site" evidence="9">
    <location>
        <position position="112"/>
    </location>
    <ligand>
        <name>Zn(2+)</name>
        <dbReference type="ChEBI" id="CHEBI:29105"/>
    </ligand>
</feature>
<dbReference type="InterPro" id="IPR004446">
    <property type="entry name" value="Heptose_bisP_phosphatase"/>
</dbReference>
<dbReference type="NCBIfam" id="TIGR01662">
    <property type="entry name" value="HAD-SF-IIIA"/>
    <property type="match status" value="1"/>
</dbReference>
<feature type="binding site" evidence="9">
    <location>
        <position position="114"/>
    </location>
    <ligand>
        <name>Zn(2+)</name>
        <dbReference type="ChEBI" id="CHEBI:29105"/>
    </ligand>
</feature>
<dbReference type="AlphaFoldDB" id="A0A9X1UG67"/>
<evidence type="ECO:0000256" key="5">
    <source>
        <dbReference type="ARBA" id="ARBA00023277"/>
    </source>
</evidence>
<comment type="subcellular location">
    <subcellularLocation>
        <location evidence="1 7">Cytoplasm</location>
    </subcellularLocation>
</comment>
<feature type="binding site" evidence="9">
    <location>
        <position position="18"/>
    </location>
    <ligand>
        <name>Mg(2+)</name>
        <dbReference type="ChEBI" id="CHEBI:18420"/>
    </ligand>
</feature>
<dbReference type="Proteomes" id="UP001139308">
    <property type="component" value="Unassembled WGS sequence"/>
</dbReference>
<evidence type="ECO:0000256" key="3">
    <source>
        <dbReference type="ARBA" id="ARBA00022723"/>
    </source>
</evidence>
<comment type="caution">
    <text evidence="10">The sequence shown here is derived from an EMBL/GenBank/DDBJ whole genome shotgun (WGS) entry which is preliminary data.</text>
</comment>
<keyword evidence="3 9" id="KW-0479">Metal-binding</keyword>
<dbReference type="GO" id="GO:0046872">
    <property type="term" value="F:metal ion binding"/>
    <property type="evidence" value="ECO:0007669"/>
    <property type="project" value="UniProtKB-KW"/>
</dbReference>
<protein>
    <recommendedName>
        <fullName evidence="6 7">D,D-heptose 1,7-bisphosphate phosphatase</fullName>
        <ecNumber evidence="7">3.1.3.-</ecNumber>
    </recommendedName>
</protein>
<dbReference type="GO" id="GO:0005737">
    <property type="term" value="C:cytoplasm"/>
    <property type="evidence" value="ECO:0007669"/>
    <property type="project" value="UniProtKB-SubCell"/>
</dbReference>
<dbReference type="GO" id="GO:0005975">
    <property type="term" value="P:carbohydrate metabolic process"/>
    <property type="evidence" value="ECO:0007669"/>
    <property type="project" value="InterPro"/>
</dbReference>
<feature type="active site" description="Proton donor" evidence="8">
    <location>
        <position position="18"/>
    </location>
</feature>
<evidence type="ECO:0000256" key="6">
    <source>
        <dbReference type="ARBA" id="ARBA00031828"/>
    </source>
</evidence>
<evidence type="ECO:0000256" key="7">
    <source>
        <dbReference type="PIRNR" id="PIRNR004682"/>
    </source>
</evidence>
<proteinExistence type="inferred from homology"/>
<keyword evidence="9" id="KW-0862">Zinc</keyword>
<feature type="active site" description="Nucleophile" evidence="8">
    <location>
        <position position="16"/>
    </location>
</feature>
<dbReference type="PANTHER" id="PTHR42891">
    <property type="entry name" value="D-GLYCERO-BETA-D-MANNO-HEPTOSE-1,7-BISPHOSPHATE 7-PHOSPHATASE"/>
    <property type="match status" value="1"/>
</dbReference>
<organism evidence="10 11">
    <name type="scientific">Paraburkholderia tagetis</name>
    <dbReference type="NCBI Taxonomy" id="2913261"/>
    <lineage>
        <taxon>Bacteria</taxon>
        <taxon>Pseudomonadati</taxon>
        <taxon>Pseudomonadota</taxon>
        <taxon>Betaproteobacteria</taxon>
        <taxon>Burkholderiales</taxon>
        <taxon>Burkholderiaceae</taxon>
        <taxon>Paraburkholderia</taxon>
    </lineage>
</organism>
<evidence type="ECO:0000256" key="2">
    <source>
        <dbReference type="ARBA" id="ARBA00022490"/>
    </source>
</evidence>
<keyword evidence="9" id="KW-0460">Magnesium</keyword>
<dbReference type="InterPro" id="IPR023214">
    <property type="entry name" value="HAD_sf"/>
</dbReference>
<evidence type="ECO:0000313" key="11">
    <source>
        <dbReference type="Proteomes" id="UP001139308"/>
    </source>
</evidence>
<feature type="binding site" evidence="9">
    <location>
        <position position="141"/>
    </location>
    <ligand>
        <name>Mg(2+)</name>
        <dbReference type="ChEBI" id="CHEBI:18420"/>
    </ligand>
</feature>
<dbReference type="InterPro" id="IPR006543">
    <property type="entry name" value="Histidinol-phos"/>
</dbReference>
<comment type="similarity">
    <text evidence="7">Belongs to the gmhB family.</text>
</comment>
<dbReference type="RefSeq" id="WP_238464971.1">
    <property type="nucleotide sequence ID" value="NZ_JAKLJA010000013.1"/>
</dbReference>
<feature type="binding site" evidence="9">
    <location>
        <position position="16"/>
    </location>
    <ligand>
        <name>Mg(2+)</name>
        <dbReference type="ChEBI" id="CHEBI:18420"/>
    </ligand>
</feature>
<gene>
    <name evidence="10" type="ORF">L5014_17380</name>
</gene>
<name>A0A9X1UG67_9BURK</name>